<organism evidence="1 2">
    <name type="scientific">Armillaria solidipes</name>
    <dbReference type="NCBI Taxonomy" id="1076256"/>
    <lineage>
        <taxon>Eukaryota</taxon>
        <taxon>Fungi</taxon>
        <taxon>Dikarya</taxon>
        <taxon>Basidiomycota</taxon>
        <taxon>Agaricomycotina</taxon>
        <taxon>Agaricomycetes</taxon>
        <taxon>Agaricomycetidae</taxon>
        <taxon>Agaricales</taxon>
        <taxon>Marasmiineae</taxon>
        <taxon>Physalacriaceae</taxon>
        <taxon>Armillaria</taxon>
    </lineage>
</organism>
<proteinExistence type="predicted"/>
<dbReference type="EMBL" id="KZ293439">
    <property type="protein sequence ID" value="PBK66755.1"/>
    <property type="molecule type" value="Genomic_DNA"/>
</dbReference>
<sequence>MMPNLSRDGSMVLMGAHQNRRQPILRKVAIWFSQLHSGYSVGRVFRMDQNCYLLSVRSSLVWTKSHTRKAVVTPGSTSPMRSVDLQSSPMRSSTFRCEFSAFVLSAIMLPNLNCNILFPPLCTHSLGYGAAYIGTMDLCHKHRDSMALGETKIRTPGLGDYLFRFYWCMYSKI</sequence>
<dbReference type="AlphaFoldDB" id="A0A2H3B7B0"/>
<evidence type="ECO:0000313" key="1">
    <source>
        <dbReference type="EMBL" id="PBK66755.1"/>
    </source>
</evidence>
<protein>
    <submittedName>
        <fullName evidence="1">Uncharacterized protein</fullName>
    </submittedName>
</protein>
<gene>
    <name evidence="1" type="ORF">ARMSODRAFT_343267</name>
</gene>
<name>A0A2H3B7B0_9AGAR</name>
<evidence type="ECO:0000313" key="2">
    <source>
        <dbReference type="Proteomes" id="UP000218334"/>
    </source>
</evidence>
<reference evidence="2" key="1">
    <citation type="journal article" date="2017" name="Nat. Ecol. Evol.">
        <title>Genome expansion and lineage-specific genetic innovations in the forest pathogenic fungi Armillaria.</title>
        <authorList>
            <person name="Sipos G."/>
            <person name="Prasanna A.N."/>
            <person name="Walter M.C."/>
            <person name="O'Connor E."/>
            <person name="Balint B."/>
            <person name="Krizsan K."/>
            <person name="Kiss B."/>
            <person name="Hess J."/>
            <person name="Varga T."/>
            <person name="Slot J."/>
            <person name="Riley R."/>
            <person name="Boka B."/>
            <person name="Rigling D."/>
            <person name="Barry K."/>
            <person name="Lee J."/>
            <person name="Mihaltcheva S."/>
            <person name="LaButti K."/>
            <person name="Lipzen A."/>
            <person name="Waldron R."/>
            <person name="Moloney N.M."/>
            <person name="Sperisen C."/>
            <person name="Kredics L."/>
            <person name="Vagvoelgyi C."/>
            <person name="Patrignani A."/>
            <person name="Fitzpatrick D."/>
            <person name="Nagy I."/>
            <person name="Doyle S."/>
            <person name="Anderson J.B."/>
            <person name="Grigoriev I.V."/>
            <person name="Gueldener U."/>
            <person name="Muensterkoetter M."/>
            <person name="Nagy L.G."/>
        </authorList>
    </citation>
    <scope>NUCLEOTIDE SEQUENCE [LARGE SCALE GENOMIC DNA]</scope>
    <source>
        <strain evidence="2">28-4</strain>
    </source>
</reference>
<dbReference type="Proteomes" id="UP000218334">
    <property type="component" value="Unassembled WGS sequence"/>
</dbReference>
<accession>A0A2H3B7B0</accession>
<keyword evidence="2" id="KW-1185">Reference proteome</keyword>